<comment type="caution">
    <text evidence="4">The sequence shown here is derived from an EMBL/GenBank/DDBJ whole genome shotgun (WGS) entry which is preliminary data.</text>
</comment>
<dbReference type="Gene3D" id="4.10.280.10">
    <property type="entry name" value="Helix-loop-helix DNA-binding domain"/>
    <property type="match status" value="1"/>
</dbReference>
<feature type="region of interest" description="Disordered" evidence="2">
    <location>
        <begin position="175"/>
        <end position="296"/>
    </location>
</feature>
<keyword evidence="5" id="KW-1185">Reference proteome</keyword>
<dbReference type="PANTHER" id="PTHR47787">
    <property type="entry name" value="CENTROMERE-BINDING PROTEIN 1"/>
    <property type="match status" value="1"/>
</dbReference>
<feature type="region of interest" description="Disordered" evidence="2">
    <location>
        <begin position="27"/>
        <end position="76"/>
    </location>
</feature>
<feature type="compositionally biased region" description="Acidic residues" evidence="2">
    <location>
        <begin position="194"/>
        <end position="204"/>
    </location>
</feature>
<dbReference type="SUPFAM" id="SSF47459">
    <property type="entry name" value="HLH, helix-loop-helix DNA-binding domain"/>
    <property type="match status" value="1"/>
</dbReference>
<evidence type="ECO:0000313" key="4">
    <source>
        <dbReference type="EMBL" id="KAK9704059.1"/>
    </source>
</evidence>
<dbReference type="Pfam" id="PF00010">
    <property type="entry name" value="HLH"/>
    <property type="match status" value="1"/>
</dbReference>
<dbReference type="EMBL" id="JASJQH010007591">
    <property type="protein sequence ID" value="KAK9704059.1"/>
    <property type="molecule type" value="Genomic_DNA"/>
</dbReference>
<evidence type="ECO:0000259" key="3">
    <source>
        <dbReference type="PROSITE" id="PS50888"/>
    </source>
</evidence>
<dbReference type="CDD" id="cd11387">
    <property type="entry name" value="bHLHzip_USF_MITF"/>
    <property type="match status" value="1"/>
</dbReference>
<evidence type="ECO:0000256" key="1">
    <source>
        <dbReference type="SAM" id="Coils"/>
    </source>
</evidence>
<organism evidence="4 5">
    <name type="scientific">Basidiobolus ranarum</name>
    <dbReference type="NCBI Taxonomy" id="34480"/>
    <lineage>
        <taxon>Eukaryota</taxon>
        <taxon>Fungi</taxon>
        <taxon>Fungi incertae sedis</taxon>
        <taxon>Zoopagomycota</taxon>
        <taxon>Entomophthoromycotina</taxon>
        <taxon>Basidiobolomycetes</taxon>
        <taxon>Basidiobolales</taxon>
        <taxon>Basidiobolaceae</taxon>
        <taxon>Basidiobolus</taxon>
    </lineage>
</organism>
<name>A0ABR2VVX5_9FUNG</name>
<evidence type="ECO:0000313" key="5">
    <source>
        <dbReference type="Proteomes" id="UP001479436"/>
    </source>
</evidence>
<dbReference type="InterPro" id="IPR011598">
    <property type="entry name" value="bHLH_dom"/>
</dbReference>
<dbReference type="Proteomes" id="UP001479436">
    <property type="component" value="Unassembled WGS sequence"/>
</dbReference>
<feature type="compositionally biased region" description="Polar residues" evidence="2">
    <location>
        <begin position="279"/>
        <end position="291"/>
    </location>
</feature>
<evidence type="ECO:0000256" key="2">
    <source>
        <dbReference type="SAM" id="MobiDB-lite"/>
    </source>
</evidence>
<keyword evidence="1" id="KW-0175">Coiled coil</keyword>
<dbReference type="PANTHER" id="PTHR47787:SF1">
    <property type="entry name" value="CENTROMERE-BINDING PROTEIN 1"/>
    <property type="match status" value="1"/>
</dbReference>
<dbReference type="PROSITE" id="PS50888">
    <property type="entry name" value="BHLH"/>
    <property type="match status" value="1"/>
</dbReference>
<dbReference type="SMART" id="SM00353">
    <property type="entry name" value="HLH"/>
    <property type="match status" value="1"/>
</dbReference>
<protein>
    <recommendedName>
        <fullName evidence="3">BHLH domain-containing protein</fullName>
    </recommendedName>
</protein>
<dbReference type="InterPro" id="IPR036638">
    <property type="entry name" value="HLH_DNA-bd_sf"/>
</dbReference>
<feature type="coiled-coil region" evidence="1">
    <location>
        <begin position="145"/>
        <end position="172"/>
    </location>
</feature>
<feature type="compositionally biased region" description="Polar residues" evidence="2">
    <location>
        <begin position="221"/>
        <end position="231"/>
    </location>
</feature>
<feature type="domain" description="BHLH" evidence="3">
    <location>
        <begin position="102"/>
        <end position="155"/>
    </location>
</feature>
<sequence>MPPLNFYKDQVDYSSYFAYSSNKTSQFASPFDEDNINDKVNRKPSQPPSDQPLFLNFTADLNPQNGGKKQKAKKSSSYKVNGVNILNRKSIDSTTALERLQKRRENHNSVERKRRDNINATILEISHLLPGPEASSSKPNKGNILRLAAEYIKELKSELRSVRNEVRVLKGEEPLEEEFEEAQEIRKRKNVDQESSDESDEDNEFMEKEDQGIEDEEDNCSSEQVSRQVSPEPSPEISLDSRRKHQDRDDSSSNQVTSVKDAEIKPKIEVPMSPRIDTPNDTTTSQPNSFKETVPAPDMAPYMINSLLEPNSFGSVECANNFPSYPILGGSKRLRADTHALPGMAQFAPINTSTLTHMHTVNAFVPRNTTPISPFGFQLPTPHTTPLTTPTNGHSHAVNHAPSVQSHQLPPHPHTRGPPHMMFREYSGSMNMY</sequence>
<gene>
    <name evidence="4" type="ORF">K7432_010407</name>
</gene>
<proteinExistence type="predicted"/>
<reference evidence="4 5" key="1">
    <citation type="submission" date="2023-04" db="EMBL/GenBank/DDBJ databases">
        <title>Genome of Basidiobolus ranarum AG-B5.</title>
        <authorList>
            <person name="Stajich J.E."/>
            <person name="Carter-House D."/>
            <person name="Gryganskyi A."/>
        </authorList>
    </citation>
    <scope>NUCLEOTIDE SEQUENCE [LARGE SCALE GENOMIC DNA]</scope>
    <source>
        <strain evidence="4 5">AG-B5</strain>
    </source>
</reference>
<accession>A0ABR2VVX5</accession>